<feature type="domain" description="EGF-like" evidence="6">
    <location>
        <begin position="100"/>
        <end position="135"/>
    </location>
</feature>
<feature type="disulfide bond" evidence="5">
    <location>
        <begin position="51"/>
        <end position="60"/>
    </location>
</feature>
<keyword evidence="2" id="KW-0677">Repeat</keyword>
<comment type="caution">
    <text evidence="5">Lacks conserved residue(s) required for the propagation of feature annotation.</text>
</comment>
<keyword evidence="8" id="KW-1185">Reference proteome</keyword>
<dbReference type="PROSITE" id="PS50026">
    <property type="entry name" value="EGF_3"/>
    <property type="match status" value="6"/>
</dbReference>
<name>H2ZD21_CIOSA</name>
<feature type="disulfide bond" evidence="5">
    <location>
        <begin position="88"/>
        <end position="97"/>
    </location>
</feature>
<keyword evidence="1 5" id="KW-0245">EGF-like domain</keyword>
<keyword evidence="4" id="KW-0325">Glycoprotein</keyword>
<dbReference type="Pfam" id="PF12661">
    <property type="entry name" value="hEGF"/>
    <property type="match status" value="5"/>
</dbReference>
<dbReference type="PANTHER" id="PTHR12916">
    <property type="entry name" value="CYTOCHROME C OXIDASE POLYPEPTIDE VIC-2"/>
    <property type="match status" value="1"/>
</dbReference>
<reference evidence="7" key="2">
    <citation type="submission" date="2025-08" db="UniProtKB">
        <authorList>
            <consortium name="Ensembl"/>
        </authorList>
    </citation>
    <scope>IDENTIFICATION</scope>
</reference>
<reference evidence="7" key="3">
    <citation type="submission" date="2025-09" db="UniProtKB">
        <authorList>
            <consortium name="Ensembl"/>
        </authorList>
    </citation>
    <scope>IDENTIFICATION</scope>
</reference>
<feature type="domain" description="EGF-like" evidence="6">
    <location>
        <begin position="1"/>
        <end position="24"/>
    </location>
</feature>
<dbReference type="PRINTS" id="PR00010">
    <property type="entry name" value="EGFBLOOD"/>
</dbReference>
<feature type="disulfide bond" evidence="5">
    <location>
        <begin position="67"/>
        <end position="77"/>
    </location>
</feature>
<feature type="domain" description="EGF-like" evidence="6">
    <location>
        <begin position="137"/>
        <end position="172"/>
    </location>
</feature>
<dbReference type="PROSITE" id="PS01186">
    <property type="entry name" value="EGF_2"/>
    <property type="match status" value="5"/>
</dbReference>
<reference evidence="8" key="1">
    <citation type="submission" date="2003-08" db="EMBL/GenBank/DDBJ databases">
        <authorList>
            <person name="Birren B."/>
            <person name="Nusbaum C."/>
            <person name="Abebe A."/>
            <person name="Abouelleil A."/>
            <person name="Adekoya E."/>
            <person name="Ait-zahra M."/>
            <person name="Allen N."/>
            <person name="Allen T."/>
            <person name="An P."/>
            <person name="Anderson M."/>
            <person name="Anderson S."/>
            <person name="Arachchi H."/>
            <person name="Armbruster J."/>
            <person name="Bachantsang P."/>
            <person name="Baldwin J."/>
            <person name="Barry A."/>
            <person name="Bayul T."/>
            <person name="Blitshsteyn B."/>
            <person name="Bloom T."/>
            <person name="Blye J."/>
            <person name="Boguslavskiy L."/>
            <person name="Borowsky M."/>
            <person name="Boukhgalter B."/>
            <person name="Brunache A."/>
            <person name="Butler J."/>
            <person name="Calixte N."/>
            <person name="Calvo S."/>
            <person name="Camarata J."/>
            <person name="Campo K."/>
            <person name="Chang J."/>
            <person name="Cheshatsang Y."/>
            <person name="Citroen M."/>
            <person name="Collymore A."/>
            <person name="Considine T."/>
            <person name="Cook A."/>
            <person name="Cooke P."/>
            <person name="Corum B."/>
            <person name="Cuomo C."/>
            <person name="David R."/>
            <person name="Dawoe T."/>
            <person name="Degray S."/>
            <person name="Dodge S."/>
            <person name="Dooley K."/>
            <person name="Dorje P."/>
            <person name="Dorjee K."/>
            <person name="Dorris L."/>
            <person name="Duffey N."/>
            <person name="Dupes A."/>
            <person name="Elkins T."/>
            <person name="Engels R."/>
            <person name="Erickson J."/>
            <person name="Farina A."/>
            <person name="Faro S."/>
            <person name="Ferreira P."/>
            <person name="Fischer H."/>
            <person name="Fitzgerald M."/>
            <person name="Foley K."/>
            <person name="Gage D."/>
            <person name="Galagan J."/>
            <person name="Gearin G."/>
            <person name="Gnerre S."/>
            <person name="Gnirke A."/>
            <person name="Goyette A."/>
            <person name="Graham J."/>
            <person name="Grandbois E."/>
            <person name="Gyaltsen K."/>
            <person name="Hafez N."/>
            <person name="Hagopian D."/>
            <person name="Hagos B."/>
            <person name="Hall J."/>
            <person name="Hatcher B."/>
            <person name="Heller A."/>
            <person name="Higgins H."/>
            <person name="Honan T."/>
            <person name="Horn A."/>
            <person name="Houde N."/>
            <person name="Hughes L."/>
            <person name="Hulme W."/>
            <person name="Husby E."/>
            <person name="Iliev I."/>
            <person name="Jaffe D."/>
            <person name="Jones C."/>
            <person name="Kamal M."/>
            <person name="Kamat A."/>
            <person name="Kamvysselis M."/>
            <person name="Karlsson E."/>
            <person name="Kells C."/>
            <person name="Kieu A."/>
            <person name="Kisner P."/>
            <person name="Kodira C."/>
            <person name="Kulbokas E."/>
            <person name="Labutti K."/>
            <person name="Lama D."/>
            <person name="Landers T."/>
            <person name="Leger J."/>
            <person name="Levine S."/>
            <person name="Lewis D."/>
            <person name="Lewis T."/>
            <person name="Lindblad-toh K."/>
            <person name="Liu X."/>
            <person name="Lokyitsang T."/>
            <person name="Lokyitsang Y."/>
            <person name="Lucien O."/>
            <person name="Lui A."/>
            <person name="Ma L.J."/>
            <person name="Mabbitt R."/>
            <person name="Macdonald J."/>
            <person name="Maclean C."/>
            <person name="Major J."/>
            <person name="Manning J."/>
            <person name="Marabella R."/>
            <person name="Maru K."/>
            <person name="Matthews C."/>
            <person name="Mauceli E."/>
            <person name="Mccarthy M."/>
            <person name="Mcdonough S."/>
            <person name="Mcghee T."/>
            <person name="Meldrim J."/>
            <person name="Meneus L."/>
            <person name="Mesirov J."/>
            <person name="Mihalev A."/>
            <person name="Mihova T."/>
            <person name="Mikkelsen T."/>
            <person name="Mlenga V."/>
            <person name="Moru K."/>
            <person name="Mozes J."/>
            <person name="Mulrain L."/>
            <person name="Munson G."/>
            <person name="Naylor J."/>
            <person name="Newes C."/>
            <person name="Nguyen C."/>
            <person name="Nguyen N."/>
            <person name="Nguyen T."/>
            <person name="Nicol R."/>
            <person name="Nielsen C."/>
            <person name="Nizzari M."/>
            <person name="Norbu C."/>
            <person name="Norbu N."/>
            <person name="O'donnell P."/>
            <person name="Okoawo O."/>
            <person name="O'leary S."/>
            <person name="Omotosho B."/>
            <person name="O'neill K."/>
            <person name="Osman S."/>
            <person name="Parker S."/>
            <person name="Perrin D."/>
            <person name="Phunkhang P."/>
            <person name="Piqani B."/>
            <person name="Purcell S."/>
            <person name="Rachupka T."/>
            <person name="Ramasamy U."/>
            <person name="Rameau R."/>
            <person name="Ray V."/>
            <person name="Raymond C."/>
            <person name="Retta R."/>
            <person name="Richardson S."/>
            <person name="Rise C."/>
            <person name="Rodriguez J."/>
            <person name="Rogers J."/>
            <person name="Rogov P."/>
            <person name="Rutman M."/>
            <person name="Schupbach R."/>
            <person name="Seaman C."/>
            <person name="Settipalli S."/>
            <person name="Sharpe T."/>
            <person name="Sheridan J."/>
            <person name="Sherpa N."/>
            <person name="Shi J."/>
            <person name="Smirnov S."/>
            <person name="Smith C."/>
            <person name="Sougnez C."/>
            <person name="Spencer B."/>
            <person name="Stalker J."/>
            <person name="Stange-thomann N."/>
            <person name="Stavropoulos S."/>
            <person name="Stetson K."/>
            <person name="Stone C."/>
            <person name="Stone S."/>
            <person name="Stubbs M."/>
            <person name="Talamas J."/>
            <person name="Tchuinga P."/>
            <person name="Tenzing P."/>
            <person name="Tesfaye S."/>
            <person name="Theodore J."/>
            <person name="Thoulutsang Y."/>
            <person name="Topham K."/>
            <person name="Towey S."/>
            <person name="Tsamla T."/>
            <person name="Tsomo N."/>
            <person name="Vallee D."/>
            <person name="Vassiliev H."/>
            <person name="Venkataraman V."/>
            <person name="Vinson J."/>
            <person name="Vo A."/>
            <person name="Wade C."/>
            <person name="Wang S."/>
            <person name="Wangchuk T."/>
            <person name="Wangdi T."/>
            <person name="Whittaker C."/>
            <person name="Wilkinson J."/>
            <person name="Wu Y."/>
            <person name="Wyman D."/>
            <person name="Yadav S."/>
            <person name="Yang S."/>
            <person name="Yang X."/>
            <person name="Yeager S."/>
            <person name="Yee E."/>
            <person name="Young G."/>
            <person name="Zainoun J."/>
            <person name="Zembeck L."/>
            <person name="Zimmer A."/>
            <person name="Zody M."/>
            <person name="Lander E."/>
        </authorList>
    </citation>
    <scope>NUCLEOTIDE SEQUENCE [LARGE SCALE GENOMIC DNA]</scope>
</reference>
<protein>
    <recommendedName>
        <fullName evidence="6">EGF-like domain-containing protein</fullName>
    </recommendedName>
</protein>
<dbReference type="FunFam" id="2.10.25.10:FF:000279">
    <property type="entry name" value="Neurogenic locus notch 1"/>
    <property type="match status" value="4"/>
</dbReference>
<dbReference type="Proteomes" id="UP000007875">
    <property type="component" value="Unassembled WGS sequence"/>
</dbReference>
<feature type="disulfide bond" evidence="5">
    <location>
        <begin position="125"/>
        <end position="134"/>
    </location>
</feature>
<feature type="disulfide bond" evidence="5">
    <location>
        <begin position="104"/>
        <end position="114"/>
    </location>
</feature>
<dbReference type="InterPro" id="IPR000742">
    <property type="entry name" value="EGF"/>
</dbReference>
<dbReference type="Ensembl" id="ENSCSAVT00000015665.1">
    <property type="protein sequence ID" value="ENSCSAVP00000015487.1"/>
    <property type="gene ID" value="ENSCSAVG00000009089.1"/>
</dbReference>
<accession>H2ZD21</accession>
<feature type="domain" description="EGF-like" evidence="6">
    <location>
        <begin position="63"/>
        <end position="98"/>
    </location>
</feature>
<dbReference type="InterPro" id="IPR018097">
    <property type="entry name" value="EGF_Ca-bd_CS"/>
</dbReference>
<sequence length="342" mass="35458">GACTDGVNSYTCTCTAGWQGTNCDSNIDDCAANPCVNGACTDGVNSYTCTCTAGWQGTNCDSNINDCSGNPCVNGACTDGVNSYTCTCTAGWQGTNCDSNIDDCAANPCVNGACTDGVNSYTCTCTAGWQGTNCDSNIDDCAANPCVNGACTDGVNSYTCTCTAGWQGTNCDQDINECSATNNCAVCQNLVPSYFCVCEISSYEGILCTWAVIGTTTYRVPATTTTTSRIAAIAICAGLDEGGGFLGEPLAANLPTILTKVVARSTFVSGFMWLNVVRQSGSTWVYGATGTVATTNFEFEANVLDNCAVMRVSDFKWIIVSCTSFTADILCQRAITGKVVSP</sequence>
<evidence type="ECO:0000313" key="7">
    <source>
        <dbReference type="Ensembl" id="ENSCSAVP00000015487.1"/>
    </source>
</evidence>
<organism evidence="7 8">
    <name type="scientific">Ciona savignyi</name>
    <name type="common">Pacific transparent sea squirt</name>
    <dbReference type="NCBI Taxonomy" id="51511"/>
    <lineage>
        <taxon>Eukaryota</taxon>
        <taxon>Metazoa</taxon>
        <taxon>Chordata</taxon>
        <taxon>Tunicata</taxon>
        <taxon>Ascidiacea</taxon>
        <taxon>Phlebobranchia</taxon>
        <taxon>Cionidae</taxon>
        <taxon>Ciona</taxon>
    </lineage>
</organism>
<dbReference type="PROSITE" id="PS01187">
    <property type="entry name" value="EGF_CA"/>
    <property type="match status" value="2"/>
</dbReference>
<dbReference type="InterPro" id="IPR016187">
    <property type="entry name" value="CTDL_fold"/>
</dbReference>
<feature type="domain" description="EGF-like" evidence="6">
    <location>
        <begin position="174"/>
        <end position="209"/>
    </location>
</feature>
<evidence type="ECO:0000256" key="4">
    <source>
        <dbReference type="ARBA" id="ARBA00023180"/>
    </source>
</evidence>
<evidence type="ECO:0000313" key="8">
    <source>
        <dbReference type="Proteomes" id="UP000007875"/>
    </source>
</evidence>
<dbReference type="SMART" id="SM00181">
    <property type="entry name" value="EGF"/>
    <property type="match status" value="6"/>
</dbReference>
<proteinExistence type="predicted"/>
<evidence type="ECO:0000259" key="6">
    <source>
        <dbReference type="PROSITE" id="PS50026"/>
    </source>
</evidence>
<feature type="domain" description="EGF-like" evidence="6">
    <location>
        <begin position="26"/>
        <end position="61"/>
    </location>
</feature>
<dbReference type="GO" id="GO:0007219">
    <property type="term" value="P:Notch signaling pathway"/>
    <property type="evidence" value="ECO:0007669"/>
    <property type="project" value="TreeGrafter"/>
</dbReference>
<feature type="disulfide bond" evidence="5">
    <location>
        <begin position="141"/>
        <end position="151"/>
    </location>
</feature>
<feature type="disulfide bond" evidence="5">
    <location>
        <begin position="14"/>
        <end position="23"/>
    </location>
</feature>
<dbReference type="PROSITE" id="PS00010">
    <property type="entry name" value="ASX_HYDROXYL"/>
    <property type="match status" value="6"/>
</dbReference>
<dbReference type="GO" id="GO:0005112">
    <property type="term" value="F:Notch binding"/>
    <property type="evidence" value="ECO:0007669"/>
    <property type="project" value="TreeGrafter"/>
</dbReference>
<evidence type="ECO:0000256" key="3">
    <source>
        <dbReference type="ARBA" id="ARBA00023157"/>
    </source>
</evidence>
<dbReference type="PANTHER" id="PTHR12916:SF9">
    <property type="entry name" value="NEUROGENIC LOCUS NOTCH HOMOLOG PROTEIN 1-RELATED"/>
    <property type="match status" value="1"/>
</dbReference>
<evidence type="ECO:0000256" key="2">
    <source>
        <dbReference type="ARBA" id="ARBA00022737"/>
    </source>
</evidence>
<dbReference type="PROSITE" id="PS00022">
    <property type="entry name" value="EGF_1"/>
    <property type="match status" value="5"/>
</dbReference>
<dbReference type="Gene3D" id="2.10.25.10">
    <property type="entry name" value="Laminin"/>
    <property type="match status" value="5"/>
</dbReference>
<dbReference type="InterPro" id="IPR009030">
    <property type="entry name" value="Growth_fac_rcpt_cys_sf"/>
</dbReference>
<dbReference type="SUPFAM" id="SSF56436">
    <property type="entry name" value="C-type lectin-like"/>
    <property type="match status" value="1"/>
</dbReference>
<dbReference type="AlphaFoldDB" id="H2ZD21"/>
<feature type="disulfide bond" evidence="5">
    <location>
        <begin position="30"/>
        <end position="40"/>
    </location>
</feature>
<dbReference type="InterPro" id="IPR001881">
    <property type="entry name" value="EGF-like_Ca-bd_dom"/>
</dbReference>
<dbReference type="InterPro" id="IPR013032">
    <property type="entry name" value="EGF-like_CS"/>
</dbReference>
<dbReference type="SUPFAM" id="SSF57196">
    <property type="entry name" value="EGF/Laminin"/>
    <property type="match status" value="2"/>
</dbReference>
<evidence type="ECO:0000256" key="5">
    <source>
        <dbReference type="PROSITE-ProRule" id="PRU00076"/>
    </source>
</evidence>
<keyword evidence="3 5" id="KW-1015">Disulfide bond</keyword>
<dbReference type="SUPFAM" id="SSF57184">
    <property type="entry name" value="Growth factor receptor domain"/>
    <property type="match status" value="1"/>
</dbReference>
<dbReference type="CDD" id="cd00054">
    <property type="entry name" value="EGF_CA"/>
    <property type="match status" value="4"/>
</dbReference>
<dbReference type="SMART" id="SM00179">
    <property type="entry name" value="EGF_CA"/>
    <property type="match status" value="6"/>
</dbReference>
<dbReference type="InterPro" id="IPR000152">
    <property type="entry name" value="EGF-type_Asp/Asn_hydroxyl_site"/>
</dbReference>
<dbReference type="GeneTree" id="ENSGT00940000160615"/>
<dbReference type="GO" id="GO:0005509">
    <property type="term" value="F:calcium ion binding"/>
    <property type="evidence" value="ECO:0007669"/>
    <property type="project" value="InterPro"/>
</dbReference>
<evidence type="ECO:0000256" key="1">
    <source>
        <dbReference type="ARBA" id="ARBA00022536"/>
    </source>
</evidence>
<feature type="disulfide bond" evidence="5">
    <location>
        <begin position="162"/>
        <end position="171"/>
    </location>
</feature>